<evidence type="ECO:0000313" key="3">
    <source>
        <dbReference type="EMBL" id="AQT43105.1"/>
    </source>
</evidence>
<name>A0A1U9MCS6_9HYPH</name>
<dbReference type="EMBL" id="CP015820">
    <property type="protein sequence ID" value="AQT43105.1"/>
    <property type="molecule type" value="Genomic_DNA"/>
</dbReference>
<dbReference type="SUPFAM" id="SSF55729">
    <property type="entry name" value="Acyl-CoA N-acyltransferases (Nat)"/>
    <property type="match status" value="1"/>
</dbReference>
<feature type="region of interest" description="Disordered" evidence="1">
    <location>
        <begin position="1"/>
        <end position="25"/>
    </location>
</feature>
<dbReference type="GO" id="GO:0016747">
    <property type="term" value="F:acyltransferase activity, transferring groups other than amino-acyl groups"/>
    <property type="evidence" value="ECO:0007669"/>
    <property type="project" value="InterPro"/>
</dbReference>
<evidence type="ECO:0000259" key="2">
    <source>
        <dbReference type="PROSITE" id="PS51186"/>
    </source>
</evidence>
<protein>
    <submittedName>
        <fullName evidence="3">N-acetyltransferase YhbS</fullName>
    </submittedName>
</protein>
<sequence>MEKNSAAKELLSHSDDAKAPELSKSDVTIMAETSEHEKFIEELNREAFGPARFTRAAHLIREKGGHDKSLSFVLLLGGDLVGTVRMTPIVVGNANGYLLGPIVVSPKTKSLGLGSLLMRHAIEQAKEKHVPFILLVGDEPYYRRFGFFKVAYGKIIMPAPVNPERLLALELSEGAMDEATGLVLNKNQSKRQA</sequence>
<keyword evidence="4" id="KW-1185">Reference proteome</keyword>
<accession>A0A1U9MCS6</accession>
<dbReference type="AlphaFoldDB" id="A0A1U9MCS6"/>
<organism evidence="3 4">
    <name type="scientific">Bartonella apihabitans</name>
    <dbReference type="NCBI Taxonomy" id="2750929"/>
    <lineage>
        <taxon>Bacteria</taxon>
        <taxon>Pseudomonadati</taxon>
        <taxon>Pseudomonadota</taxon>
        <taxon>Alphaproteobacteria</taxon>
        <taxon>Hyphomicrobiales</taxon>
        <taxon>Bartonellaceae</taxon>
        <taxon>Bartonella</taxon>
    </lineage>
</organism>
<dbReference type="Pfam" id="PF00583">
    <property type="entry name" value="Acetyltransf_1"/>
    <property type="match status" value="1"/>
</dbReference>
<dbReference type="CDD" id="cd04301">
    <property type="entry name" value="NAT_SF"/>
    <property type="match status" value="1"/>
</dbReference>
<dbReference type="PROSITE" id="PS51186">
    <property type="entry name" value="GNAT"/>
    <property type="match status" value="1"/>
</dbReference>
<reference evidence="3 4" key="1">
    <citation type="submission" date="2016-11" db="EMBL/GenBank/DDBJ databases">
        <title>Comparative genomics of Bartonella apis.</title>
        <authorList>
            <person name="Engel P."/>
        </authorList>
    </citation>
    <scope>NUCLEOTIDE SEQUENCE [LARGE SCALE GENOMIC DNA]</scope>
    <source>
        <strain evidence="3 4">BBC0178</strain>
    </source>
</reference>
<feature type="domain" description="N-acetyltransferase" evidence="2">
    <location>
        <begin position="27"/>
        <end position="172"/>
    </location>
</feature>
<dbReference type="InterPro" id="IPR016181">
    <property type="entry name" value="Acyl_CoA_acyltransferase"/>
</dbReference>
<evidence type="ECO:0000256" key="1">
    <source>
        <dbReference type="SAM" id="MobiDB-lite"/>
    </source>
</evidence>
<dbReference type="Proteomes" id="UP000189660">
    <property type="component" value="Chromosome"/>
</dbReference>
<evidence type="ECO:0000313" key="4">
    <source>
        <dbReference type="Proteomes" id="UP000189660"/>
    </source>
</evidence>
<proteinExistence type="predicted"/>
<gene>
    <name evidence="3" type="ORF">BBC0178_016500</name>
</gene>
<feature type="compositionally biased region" description="Basic and acidic residues" evidence="1">
    <location>
        <begin position="1"/>
        <end position="24"/>
    </location>
</feature>
<dbReference type="InterPro" id="IPR000182">
    <property type="entry name" value="GNAT_dom"/>
</dbReference>
<dbReference type="Gene3D" id="3.40.630.30">
    <property type="match status" value="1"/>
</dbReference>
<dbReference type="KEGG" id="bapa:BBC0178_016500"/>